<sequence>MSDLSGESFDLHPSFNDTIWPEIHFGANNGRDQTPVSEEFSAAKIEQLELELARMRANQNKQQLNIVALQKAVAVLNGPLPPNWEISYTENGEKYFIDHNMGTTTWDDPRDTFPHRVECVCCLMRKRELVEQHQQQNSVENHQNGGGVVQNGHIVKMRLNGNEQQRKLASEVGKKMVTTAAVGLTNGSATLDRKPSQKRLEMNSSLDELAERFEKSLQLNQPRNGGGGGFAAMLQRRAKKMESGSTLRKGLMEHKASEAKWKEAAGRLKDKPMIINDYDFSECLEFDQDSIVLARAAQMAQDKGHTMTSIADARHQLEARIAQKARDEHLREQTARIH</sequence>
<dbReference type="SUPFAM" id="SSF51045">
    <property type="entry name" value="WW domain"/>
    <property type="match status" value="1"/>
</dbReference>
<name>A0A183CB03_GLOPA</name>
<protein>
    <submittedName>
        <fullName evidence="8">WW domain-containing protein</fullName>
    </submittedName>
</protein>
<dbReference type="WBParaSite" id="GPLIN_001005400">
    <property type="protein sequence ID" value="GPLIN_001005400"/>
    <property type="gene ID" value="GPLIN_001005400"/>
</dbReference>
<evidence type="ECO:0000256" key="1">
    <source>
        <dbReference type="ARBA" id="ARBA00004123"/>
    </source>
</evidence>
<reference evidence="7" key="2">
    <citation type="submission" date="2014-05" db="EMBL/GenBank/DDBJ databases">
        <title>The genome and life-stage specific transcriptomes of Globodera pallida elucidate key aspects of plant parasitism by a cyst nematode.</title>
        <authorList>
            <person name="Cotton J.A."/>
            <person name="Lilley C.J."/>
            <person name="Jones L.M."/>
            <person name="Kikuchi T."/>
            <person name="Reid A.J."/>
            <person name="Thorpe P."/>
            <person name="Tsai I.J."/>
            <person name="Beasley H."/>
            <person name="Blok V."/>
            <person name="Cock P.J.A."/>
            <person name="Van den Akker S.E."/>
            <person name="Holroyd N."/>
            <person name="Hunt M."/>
            <person name="Mantelin S."/>
            <person name="Naghra H."/>
            <person name="Pain A."/>
            <person name="Palomares-Rius J.E."/>
            <person name="Zarowiecki M."/>
            <person name="Berriman M."/>
            <person name="Jones J.T."/>
            <person name="Urwin P.E."/>
        </authorList>
    </citation>
    <scope>NUCLEOTIDE SEQUENCE [LARGE SCALE GENOMIC DNA]</scope>
    <source>
        <strain evidence="7">Lindley</strain>
    </source>
</reference>
<reference evidence="7" key="1">
    <citation type="submission" date="2013-12" db="EMBL/GenBank/DDBJ databases">
        <authorList>
            <person name="Aslett M."/>
        </authorList>
    </citation>
    <scope>NUCLEOTIDE SEQUENCE [LARGE SCALE GENOMIC DNA]</scope>
    <source>
        <strain evidence="7">Lindley</strain>
    </source>
</reference>
<keyword evidence="7" id="KW-1185">Reference proteome</keyword>
<evidence type="ECO:0000256" key="3">
    <source>
        <dbReference type="ARBA" id="ARBA00022490"/>
    </source>
</evidence>
<dbReference type="GO" id="GO:0003713">
    <property type="term" value="F:transcription coactivator activity"/>
    <property type="evidence" value="ECO:0007669"/>
    <property type="project" value="TreeGrafter"/>
</dbReference>
<dbReference type="Gene3D" id="2.20.70.10">
    <property type="match status" value="1"/>
</dbReference>
<evidence type="ECO:0000256" key="4">
    <source>
        <dbReference type="ARBA" id="ARBA00023242"/>
    </source>
</evidence>
<dbReference type="InterPro" id="IPR051583">
    <property type="entry name" value="YAP1"/>
</dbReference>
<reference evidence="8" key="3">
    <citation type="submission" date="2016-06" db="UniProtKB">
        <authorList>
            <consortium name="WormBaseParasite"/>
        </authorList>
    </citation>
    <scope>IDENTIFICATION</scope>
</reference>
<comment type="subcellular location">
    <subcellularLocation>
        <location evidence="2">Cytoplasm</location>
    </subcellularLocation>
    <subcellularLocation>
        <location evidence="1">Nucleus</location>
    </subcellularLocation>
</comment>
<proteinExistence type="predicted"/>
<accession>A0A183CB03</accession>
<keyword evidence="4" id="KW-0539">Nucleus</keyword>
<dbReference type="GO" id="GO:0005737">
    <property type="term" value="C:cytoplasm"/>
    <property type="evidence" value="ECO:0007669"/>
    <property type="project" value="UniProtKB-SubCell"/>
</dbReference>
<feature type="domain" description="WW" evidence="6">
    <location>
        <begin position="78"/>
        <end position="111"/>
    </location>
</feature>
<dbReference type="Pfam" id="PF00397">
    <property type="entry name" value="WW"/>
    <property type="match status" value="1"/>
</dbReference>
<organism evidence="7 8">
    <name type="scientific">Globodera pallida</name>
    <name type="common">Potato cyst nematode worm</name>
    <name type="synonym">Heterodera pallida</name>
    <dbReference type="NCBI Taxonomy" id="36090"/>
    <lineage>
        <taxon>Eukaryota</taxon>
        <taxon>Metazoa</taxon>
        <taxon>Ecdysozoa</taxon>
        <taxon>Nematoda</taxon>
        <taxon>Chromadorea</taxon>
        <taxon>Rhabditida</taxon>
        <taxon>Tylenchina</taxon>
        <taxon>Tylenchomorpha</taxon>
        <taxon>Tylenchoidea</taxon>
        <taxon>Heteroderidae</taxon>
        <taxon>Heteroderinae</taxon>
        <taxon>Globodera</taxon>
    </lineage>
</organism>
<evidence type="ECO:0000259" key="6">
    <source>
        <dbReference type="PROSITE" id="PS50020"/>
    </source>
</evidence>
<feature type="coiled-coil region" evidence="5">
    <location>
        <begin position="38"/>
        <end position="65"/>
    </location>
</feature>
<evidence type="ECO:0000313" key="8">
    <source>
        <dbReference type="WBParaSite" id="GPLIN_001005400"/>
    </source>
</evidence>
<dbReference type="GO" id="GO:0045944">
    <property type="term" value="P:positive regulation of transcription by RNA polymerase II"/>
    <property type="evidence" value="ECO:0007669"/>
    <property type="project" value="TreeGrafter"/>
</dbReference>
<dbReference type="GO" id="GO:0035329">
    <property type="term" value="P:hippo signaling"/>
    <property type="evidence" value="ECO:0007669"/>
    <property type="project" value="TreeGrafter"/>
</dbReference>
<dbReference type="AlphaFoldDB" id="A0A183CB03"/>
<dbReference type="PROSITE" id="PS50020">
    <property type="entry name" value="WW_DOMAIN_2"/>
    <property type="match status" value="1"/>
</dbReference>
<dbReference type="GO" id="GO:0005634">
    <property type="term" value="C:nucleus"/>
    <property type="evidence" value="ECO:0007669"/>
    <property type="project" value="UniProtKB-SubCell"/>
</dbReference>
<evidence type="ECO:0000313" key="7">
    <source>
        <dbReference type="Proteomes" id="UP000050741"/>
    </source>
</evidence>
<dbReference type="CDD" id="cd00201">
    <property type="entry name" value="WW"/>
    <property type="match status" value="1"/>
</dbReference>
<evidence type="ECO:0000256" key="2">
    <source>
        <dbReference type="ARBA" id="ARBA00004496"/>
    </source>
</evidence>
<dbReference type="Proteomes" id="UP000050741">
    <property type="component" value="Unassembled WGS sequence"/>
</dbReference>
<dbReference type="PANTHER" id="PTHR17616">
    <property type="entry name" value="YES-ASSOCIATED PROTEIN YAP1 FAMILY MEMBER"/>
    <property type="match status" value="1"/>
</dbReference>
<evidence type="ECO:0000256" key="5">
    <source>
        <dbReference type="SAM" id="Coils"/>
    </source>
</evidence>
<dbReference type="PROSITE" id="PS01159">
    <property type="entry name" value="WW_DOMAIN_1"/>
    <property type="match status" value="1"/>
</dbReference>
<dbReference type="SMART" id="SM00456">
    <property type="entry name" value="WW"/>
    <property type="match status" value="1"/>
</dbReference>
<dbReference type="PANTHER" id="PTHR17616:SF8">
    <property type="entry name" value="TRANSCRIPTIONAL COACTIVATOR YORKIE"/>
    <property type="match status" value="1"/>
</dbReference>
<keyword evidence="3" id="KW-0963">Cytoplasm</keyword>
<dbReference type="InterPro" id="IPR001202">
    <property type="entry name" value="WW_dom"/>
</dbReference>
<dbReference type="InterPro" id="IPR036020">
    <property type="entry name" value="WW_dom_sf"/>
</dbReference>
<keyword evidence="5" id="KW-0175">Coiled coil</keyword>